<dbReference type="PROSITE" id="PS00588">
    <property type="entry name" value="FLAGELLA_BB_ROD"/>
    <property type="match status" value="1"/>
</dbReference>
<sequence length="271" mass="29418">MMRSLWTAASGMTAQQTNVDTISNNLANINTIGYKKETAEFKSLLYQTIQENSYDNNGDPKPAGIQVGLGVRTSAISSHYTQGTLQETGNNFDLAIDGKGFFMVRTSDGTFAYTRNGSFGLANGVGGLTLADSNGNPLLDTEGEPIVIDDSYKADNITISENGELIYNDKENNNITSMGIQIAIVQFNNPGGLEKLSGSLLKETESSGEPRLESEDENLKKSKLRQGYLEGSNVQAVDEMVNLIVAQRAYEMNSKIITSVDQMLAQANNMR</sequence>
<evidence type="ECO:0000259" key="7">
    <source>
        <dbReference type="Pfam" id="PF06429"/>
    </source>
</evidence>
<evidence type="ECO:0000256" key="5">
    <source>
        <dbReference type="RuleBase" id="RU362116"/>
    </source>
</evidence>
<dbReference type="RefSeq" id="WP_058258943.1">
    <property type="nucleotide sequence ID" value="NZ_DUPS01000047.1"/>
</dbReference>
<dbReference type="InterPro" id="IPR012834">
    <property type="entry name" value="FlgG_G_neg"/>
</dbReference>
<dbReference type="AlphaFoldDB" id="A0A0K8J816"/>
<evidence type="ECO:0000259" key="6">
    <source>
        <dbReference type="Pfam" id="PF00460"/>
    </source>
</evidence>
<evidence type="ECO:0000256" key="3">
    <source>
        <dbReference type="ARBA" id="ARBA00025933"/>
    </source>
</evidence>
<dbReference type="GO" id="GO:0071978">
    <property type="term" value="P:bacterial-type flagellum-dependent swarming motility"/>
    <property type="evidence" value="ECO:0007669"/>
    <property type="project" value="TreeGrafter"/>
</dbReference>
<dbReference type="Pfam" id="PF00460">
    <property type="entry name" value="Flg_bb_rod"/>
    <property type="match status" value="1"/>
</dbReference>
<reference evidence="10" key="1">
    <citation type="submission" date="2015-09" db="EMBL/GenBank/DDBJ databases">
        <authorList>
            <person name="Wibberg D."/>
        </authorList>
    </citation>
    <scope>NUCLEOTIDE SEQUENCE [LARGE SCALE GENOMIC DNA]</scope>
    <source>
        <strain evidence="10">SD1D</strain>
    </source>
</reference>
<dbReference type="PANTHER" id="PTHR30435">
    <property type="entry name" value="FLAGELLAR PROTEIN"/>
    <property type="match status" value="1"/>
</dbReference>
<dbReference type="Pfam" id="PF06429">
    <property type="entry name" value="Flg_bbr_C"/>
    <property type="match status" value="1"/>
</dbReference>
<evidence type="ECO:0000256" key="1">
    <source>
        <dbReference type="ARBA" id="ARBA00009677"/>
    </source>
</evidence>
<gene>
    <name evidence="9" type="ORF">SD1D_2200</name>
</gene>
<evidence type="ECO:0000256" key="2">
    <source>
        <dbReference type="ARBA" id="ARBA00017948"/>
    </source>
</evidence>
<dbReference type="GO" id="GO:0009426">
    <property type="term" value="C:bacterial-type flagellum basal body, distal rod"/>
    <property type="evidence" value="ECO:0007669"/>
    <property type="project" value="UniProtKB-UniRule"/>
</dbReference>
<dbReference type="PANTHER" id="PTHR30435:SF19">
    <property type="entry name" value="FLAGELLAR BASAL-BODY ROD PROTEIN FLGG"/>
    <property type="match status" value="1"/>
</dbReference>
<dbReference type="NCBIfam" id="TIGR03506">
    <property type="entry name" value="FlgEFG_subfam"/>
    <property type="match status" value="2"/>
</dbReference>
<dbReference type="NCBIfam" id="TIGR02490">
    <property type="entry name" value="flgF"/>
    <property type="match status" value="1"/>
</dbReference>
<organism evidence="9 10">
    <name type="scientific">Herbinix luporum</name>
    <dbReference type="NCBI Taxonomy" id="1679721"/>
    <lineage>
        <taxon>Bacteria</taxon>
        <taxon>Bacillati</taxon>
        <taxon>Bacillota</taxon>
        <taxon>Clostridia</taxon>
        <taxon>Lachnospirales</taxon>
        <taxon>Lachnospiraceae</taxon>
        <taxon>Herbinix</taxon>
    </lineage>
</organism>
<protein>
    <recommendedName>
        <fullName evidence="2 4">Flagellar basal-body rod protein FlgG</fullName>
    </recommendedName>
</protein>
<dbReference type="InterPro" id="IPR010930">
    <property type="entry name" value="Flg_bb/hook_C_dom"/>
</dbReference>
<feature type="domain" description="Flagellar basal-body/hook protein C-terminal" evidence="7">
    <location>
        <begin position="225"/>
        <end position="270"/>
    </location>
</feature>
<dbReference type="InterPro" id="IPR019776">
    <property type="entry name" value="Flagellar_basal_body_rod_CS"/>
</dbReference>
<feature type="domain" description="Flagellar basal body rod protein N-terminal" evidence="6">
    <location>
        <begin position="7"/>
        <end position="35"/>
    </location>
</feature>
<dbReference type="InterPro" id="IPR020013">
    <property type="entry name" value="Flagellar_FlgE/F/G"/>
</dbReference>
<accession>A0A0K8J816</accession>
<dbReference type="InterPro" id="IPR053967">
    <property type="entry name" value="LlgE_F_G-like_D1"/>
</dbReference>
<evidence type="ECO:0000259" key="8">
    <source>
        <dbReference type="Pfam" id="PF22692"/>
    </source>
</evidence>
<dbReference type="KEGG" id="hsd:SD1D_2200"/>
<comment type="similarity">
    <text evidence="1 5">Belongs to the flagella basal body rod proteins family.</text>
</comment>
<name>A0A0K8J816_9FIRM</name>
<feature type="domain" description="Flagellar hook protein FlgE/F/G-like D1" evidence="8">
    <location>
        <begin position="95"/>
        <end position="165"/>
    </location>
</feature>
<dbReference type="EMBL" id="LN879430">
    <property type="protein sequence ID" value="CUH93715.1"/>
    <property type="molecule type" value="Genomic_DNA"/>
</dbReference>
<comment type="subcellular location">
    <subcellularLocation>
        <location evidence="5">Bacterial flagellum basal body</location>
    </subcellularLocation>
</comment>
<dbReference type="InterPro" id="IPR037925">
    <property type="entry name" value="FlgE/F/G-like"/>
</dbReference>
<proteinExistence type="inferred from homology"/>
<dbReference type="Proteomes" id="UP000196053">
    <property type="component" value="Chromosome I"/>
</dbReference>
<dbReference type="InterPro" id="IPR012836">
    <property type="entry name" value="FlgF"/>
</dbReference>
<keyword evidence="10" id="KW-1185">Reference proteome</keyword>
<evidence type="ECO:0000313" key="9">
    <source>
        <dbReference type="EMBL" id="CUH93715.1"/>
    </source>
</evidence>
<dbReference type="NCBIfam" id="TIGR02488">
    <property type="entry name" value="flgG_G_neg"/>
    <property type="match status" value="1"/>
</dbReference>
<dbReference type="InterPro" id="IPR001444">
    <property type="entry name" value="Flag_bb_rod_N"/>
</dbReference>
<dbReference type="OrthoDB" id="9804559at2"/>
<comment type="subunit">
    <text evidence="3">The basal body constitutes a major portion of the flagellar organelle and consists of four rings (L,P,S, and M) mounted on a central rod. The rod consists of about 26 subunits of FlgG in the distal portion, and FlgB, FlgC and FlgF are thought to build up the proximal portion of the rod with about 6 subunits each.</text>
</comment>
<dbReference type="SUPFAM" id="SSF117143">
    <property type="entry name" value="Flagellar hook protein flgE"/>
    <property type="match status" value="1"/>
</dbReference>
<keyword evidence="5" id="KW-0975">Bacterial flagellum</keyword>
<evidence type="ECO:0000313" key="10">
    <source>
        <dbReference type="Proteomes" id="UP000196053"/>
    </source>
</evidence>
<dbReference type="Pfam" id="PF22692">
    <property type="entry name" value="LlgE_F_G_D1"/>
    <property type="match status" value="1"/>
</dbReference>
<evidence type="ECO:0000256" key="4">
    <source>
        <dbReference type="NCBIfam" id="TIGR02488"/>
    </source>
</evidence>